<evidence type="ECO:0000313" key="3">
    <source>
        <dbReference type="Proteomes" id="UP000298595"/>
    </source>
</evidence>
<dbReference type="Pfam" id="PF13538">
    <property type="entry name" value="UvrD_C_2"/>
    <property type="match status" value="1"/>
</dbReference>
<dbReference type="InterPro" id="IPR027785">
    <property type="entry name" value="UvrD-like_helicase_C"/>
</dbReference>
<gene>
    <name evidence="2" type="ORF">D3093_08735</name>
</gene>
<protein>
    <recommendedName>
        <fullName evidence="1">UvrD-like helicase C-terminal domain-containing protein</fullName>
    </recommendedName>
</protein>
<dbReference type="EMBL" id="CP032321">
    <property type="protein sequence ID" value="QCN95332.1"/>
    <property type="molecule type" value="Genomic_DNA"/>
</dbReference>
<accession>A0A4D8P931</accession>
<evidence type="ECO:0000313" key="2">
    <source>
        <dbReference type="EMBL" id="QCN95332.1"/>
    </source>
</evidence>
<dbReference type="Gene3D" id="3.40.50.300">
    <property type="entry name" value="P-loop containing nucleotide triphosphate hydrolases"/>
    <property type="match status" value="1"/>
</dbReference>
<dbReference type="Proteomes" id="UP000298595">
    <property type="component" value="Chromosome"/>
</dbReference>
<name>A0A4D8P931_9PROT</name>
<reference evidence="2 3" key="1">
    <citation type="submission" date="2018-09" db="EMBL/GenBank/DDBJ databases">
        <title>Whole genome based analysis of evolution and adaptive divergence in Indian and Brazilian strains of Azospirillum brasilense.</title>
        <authorList>
            <person name="Singh C."/>
            <person name="Tripathi A.K."/>
        </authorList>
    </citation>
    <scope>NUCLEOTIDE SEQUENCE [LARGE SCALE GENOMIC DNA]</scope>
    <source>
        <strain evidence="2 3">MTCC4035</strain>
    </source>
</reference>
<dbReference type="InterPro" id="IPR027417">
    <property type="entry name" value="P-loop_NTPase"/>
</dbReference>
<dbReference type="KEGG" id="aare:D3093_08735"/>
<feature type="domain" description="UvrD-like helicase C-terminal" evidence="1">
    <location>
        <begin position="12"/>
        <end position="37"/>
    </location>
</feature>
<evidence type="ECO:0000259" key="1">
    <source>
        <dbReference type="Pfam" id="PF13538"/>
    </source>
</evidence>
<organism evidence="2 3">
    <name type="scientific">Azospirillum argentinense</name>
    <dbReference type="NCBI Taxonomy" id="2970906"/>
    <lineage>
        <taxon>Bacteria</taxon>
        <taxon>Pseudomonadati</taxon>
        <taxon>Pseudomonadota</taxon>
        <taxon>Alphaproteobacteria</taxon>
        <taxon>Rhodospirillales</taxon>
        <taxon>Azospirillaceae</taxon>
        <taxon>Azospirillum</taxon>
    </lineage>
</organism>
<proteinExistence type="predicted"/>
<sequence length="78" mass="8711">MSTGIYIKNIGMPHFMMLKRNLIYTGVTRGKKLVVLVGQRRAVGVAVRTAEGSRRWSKHCELLRANCLANSGTTAQHR</sequence>
<dbReference type="AlphaFoldDB" id="A0A4D8P931"/>